<sequence length="446" mass="48426">MGDLQFVYAFRPGASCMTGPGGVAVLLPDKQRLTGLSPEQIRLLKALGREPTQLDPADTRVSPLLDRLVAAGLLTVTVRSGGVDLYSLLPFAPPPPRTTPEAGRLPITLSKFAVIHRNDDRCVAEHPMSWCDIEIHDGRVLAAIAGLSATGELSPDALSRLADDLGWAGFVTDPRSEHDDFATRSWGPHELWFHRRSTFGVRTRDWGRFGPTKWAAGTFPPLPARKTAYATDPIALPSPDLDSLRVAGDSLTAAIEDRTSCRDFAAQSPPTVDQLGEFLFRTARNRTLRVIGDEEFPSKPFPSGGGLYEMEVYPVVRQVHGLAPGMYHYDAFDHALRPVAAIDHPAISRLLTPSSLTLADGQLPQILFVFAARVGRVMWTYEQIPYAVMLKHVGVLTQTMSLVATDMGLGSVAQGYCDTAAFAELAGVDEMIECAMGSLVLGSPRR</sequence>
<dbReference type="InterPro" id="IPR000415">
    <property type="entry name" value="Nitroreductase-like"/>
</dbReference>
<dbReference type="InterPro" id="IPR052544">
    <property type="entry name" value="Bacteriocin_Proc_Enz"/>
</dbReference>
<organism evidence="3 4">
    <name type="scientific">Williamsia marianensis</name>
    <dbReference type="NCBI Taxonomy" id="85044"/>
    <lineage>
        <taxon>Bacteria</taxon>
        <taxon>Bacillati</taxon>
        <taxon>Actinomycetota</taxon>
        <taxon>Actinomycetes</taxon>
        <taxon>Mycobacteriales</taxon>
        <taxon>Nocardiaceae</taxon>
        <taxon>Williamsia</taxon>
    </lineage>
</organism>
<dbReference type="GO" id="GO:0016491">
    <property type="term" value="F:oxidoreductase activity"/>
    <property type="evidence" value="ECO:0007669"/>
    <property type="project" value="InterPro"/>
</dbReference>
<feature type="domain" description="Nitroreductase" evidence="1">
    <location>
        <begin position="255"/>
        <end position="436"/>
    </location>
</feature>
<accession>A0A495K917</accession>
<dbReference type="NCBIfam" id="TIGR03605">
    <property type="entry name" value="antibiot_sagB"/>
    <property type="match status" value="1"/>
</dbReference>
<dbReference type="InterPro" id="IPR029479">
    <property type="entry name" value="Nitroreductase"/>
</dbReference>
<evidence type="ECO:0000259" key="1">
    <source>
        <dbReference type="Pfam" id="PF00881"/>
    </source>
</evidence>
<proteinExistence type="predicted"/>
<dbReference type="Pfam" id="PF00881">
    <property type="entry name" value="Nitroreductase"/>
    <property type="match status" value="1"/>
</dbReference>
<evidence type="ECO:0000313" key="4">
    <source>
        <dbReference type="Proteomes" id="UP000274762"/>
    </source>
</evidence>
<comment type="caution">
    <text evidence="3">The sequence shown here is derived from an EMBL/GenBank/DDBJ whole genome shotgun (WGS) entry which is preliminary data.</text>
</comment>
<feature type="domain" description="Cyanobactin oxidase ThcOx second" evidence="2">
    <location>
        <begin position="108"/>
        <end position="200"/>
    </location>
</feature>
<dbReference type="PANTHER" id="PTHR43745">
    <property type="entry name" value="NITROREDUCTASE MJ1384-RELATED"/>
    <property type="match status" value="1"/>
</dbReference>
<dbReference type="CDD" id="cd02142">
    <property type="entry name" value="McbC_SagB-like_oxidoreductase"/>
    <property type="match status" value="1"/>
</dbReference>
<dbReference type="PANTHER" id="PTHR43745:SF2">
    <property type="entry name" value="NITROREDUCTASE MJ1384-RELATED"/>
    <property type="match status" value="1"/>
</dbReference>
<dbReference type="Pfam" id="PF22767">
    <property type="entry name" value="ThcOx"/>
    <property type="match status" value="1"/>
</dbReference>
<dbReference type="EMBL" id="RBKV01000001">
    <property type="protein sequence ID" value="RKR97118.1"/>
    <property type="molecule type" value="Genomic_DNA"/>
</dbReference>
<dbReference type="Proteomes" id="UP000274762">
    <property type="component" value="Unassembled WGS sequence"/>
</dbReference>
<dbReference type="Gene3D" id="3.40.109.10">
    <property type="entry name" value="NADH Oxidase"/>
    <property type="match status" value="1"/>
</dbReference>
<gene>
    <name evidence="3" type="ORF">DFJ75_3983</name>
</gene>
<dbReference type="InterPro" id="IPR020051">
    <property type="entry name" value="SagB-type_dehydrogenase"/>
</dbReference>
<evidence type="ECO:0000259" key="2">
    <source>
        <dbReference type="Pfam" id="PF22767"/>
    </source>
</evidence>
<evidence type="ECO:0000313" key="3">
    <source>
        <dbReference type="EMBL" id="RKR97118.1"/>
    </source>
</evidence>
<protein>
    <submittedName>
        <fullName evidence="3">SagB-type dehydrogenase family enzyme</fullName>
    </submittedName>
</protein>
<dbReference type="SUPFAM" id="SSF55469">
    <property type="entry name" value="FMN-dependent nitroreductase-like"/>
    <property type="match status" value="1"/>
</dbReference>
<reference evidence="3 4" key="1">
    <citation type="submission" date="2018-10" db="EMBL/GenBank/DDBJ databases">
        <title>Sequencing the genomes of 1000 actinobacteria strains.</title>
        <authorList>
            <person name="Klenk H.-P."/>
        </authorList>
    </citation>
    <scope>NUCLEOTIDE SEQUENCE [LARGE SCALE GENOMIC DNA]</scope>
    <source>
        <strain evidence="3 4">DSM 44343</strain>
    </source>
</reference>
<dbReference type="AlphaFoldDB" id="A0A495K917"/>
<name>A0A495K917_WILMA</name>
<dbReference type="InterPro" id="IPR054488">
    <property type="entry name" value="ThcOx_dom2"/>
</dbReference>